<protein>
    <submittedName>
        <fullName evidence="2">Uncharacterized protein</fullName>
    </submittedName>
</protein>
<feature type="region of interest" description="Disordered" evidence="1">
    <location>
        <begin position="365"/>
        <end position="410"/>
    </location>
</feature>
<dbReference type="EMBL" id="KV918792">
    <property type="protein sequence ID" value="OSX79365.1"/>
    <property type="molecule type" value="Genomic_DNA"/>
</dbReference>
<feature type="compositionally biased region" description="Low complexity" evidence="1">
    <location>
        <begin position="153"/>
        <end position="164"/>
    </location>
</feature>
<feature type="compositionally biased region" description="Low complexity" evidence="1">
    <location>
        <begin position="291"/>
        <end position="304"/>
    </location>
</feature>
<feature type="region of interest" description="Disordered" evidence="1">
    <location>
        <begin position="117"/>
        <end position="177"/>
    </location>
</feature>
<reference evidence="2 3" key="1">
    <citation type="submission" date="2017-03" db="EMBL/GenBank/DDBJ databases">
        <title>WGS assembly of Porphyra umbilicalis.</title>
        <authorList>
            <person name="Brawley S.H."/>
            <person name="Blouin N.A."/>
            <person name="Ficko-Blean E."/>
            <person name="Wheeler G.L."/>
            <person name="Lohr M."/>
            <person name="Goodson H.V."/>
            <person name="Jenkins J.W."/>
            <person name="Blaby-Haas C.E."/>
            <person name="Helliwell K.E."/>
            <person name="Chan C."/>
            <person name="Marriage T."/>
            <person name="Bhattacharya D."/>
            <person name="Klein A.S."/>
            <person name="Badis Y."/>
            <person name="Brodie J."/>
            <person name="Cao Y."/>
            <person name="Collen J."/>
            <person name="Dittami S.M."/>
            <person name="Gachon C.M."/>
            <person name="Green B.R."/>
            <person name="Karpowicz S."/>
            <person name="Kim J.W."/>
            <person name="Kudahl U."/>
            <person name="Lin S."/>
            <person name="Michel G."/>
            <person name="Mittag M."/>
            <person name="Olson B.J."/>
            <person name="Pangilinan J."/>
            <person name="Peng Y."/>
            <person name="Qiu H."/>
            <person name="Shu S."/>
            <person name="Singer J.T."/>
            <person name="Smith A.G."/>
            <person name="Sprecher B.N."/>
            <person name="Wagner V."/>
            <person name="Wang W."/>
            <person name="Wang Z.-Y."/>
            <person name="Yan J."/>
            <person name="Yarish C."/>
            <person name="Zoeuner-Riek S."/>
            <person name="Zhuang Y."/>
            <person name="Zou Y."/>
            <person name="Lindquist E.A."/>
            <person name="Grimwood J."/>
            <person name="Barry K."/>
            <person name="Rokhsar D.S."/>
            <person name="Schmutz J."/>
            <person name="Stiller J.W."/>
            <person name="Grossman A.R."/>
            <person name="Prochnik S.E."/>
        </authorList>
    </citation>
    <scope>NUCLEOTIDE SEQUENCE [LARGE SCALE GENOMIC DNA]</scope>
    <source>
        <strain evidence="2">4086291</strain>
    </source>
</reference>
<feature type="compositionally biased region" description="Basic and acidic residues" evidence="1">
    <location>
        <begin position="168"/>
        <end position="177"/>
    </location>
</feature>
<feature type="compositionally biased region" description="Low complexity" evidence="1">
    <location>
        <begin position="392"/>
        <end position="403"/>
    </location>
</feature>
<dbReference type="Proteomes" id="UP000218209">
    <property type="component" value="Unassembled WGS sequence"/>
</dbReference>
<keyword evidence="3" id="KW-1185">Reference proteome</keyword>
<feature type="region of interest" description="Disordered" evidence="1">
    <location>
        <begin position="194"/>
        <end position="304"/>
    </location>
</feature>
<evidence type="ECO:0000256" key="1">
    <source>
        <dbReference type="SAM" id="MobiDB-lite"/>
    </source>
</evidence>
<proteinExistence type="predicted"/>
<organism evidence="2 3">
    <name type="scientific">Porphyra umbilicalis</name>
    <name type="common">Purple laver</name>
    <name type="synonym">Red alga</name>
    <dbReference type="NCBI Taxonomy" id="2786"/>
    <lineage>
        <taxon>Eukaryota</taxon>
        <taxon>Rhodophyta</taxon>
        <taxon>Bangiophyceae</taxon>
        <taxon>Bangiales</taxon>
        <taxon>Bangiaceae</taxon>
        <taxon>Porphyra</taxon>
    </lineage>
</organism>
<feature type="compositionally biased region" description="Acidic residues" evidence="1">
    <location>
        <begin position="130"/>
        <end position="146"/>
    </location>
</feature>
<accession>A0A1X6PF48</accession>
<gene>
    <name evidence="2" type="ORF">BU14_0079s0009</name>
</gene>
<name>A0A1X6PF48_PORUM</name>
<evidence type="ECO:0000313" key="2">
    <source>
        <dbReference type="EMBL" id="OSX79365.1"/>
    </source>
</evidence>
<dbReference type="AlphaFoldDB" id="A0A1X6PF48"/>
<sequence length="410" mass="41639">MPLAGSVANSSHAGRPTHSGKWAIAVDMSAINPIICSMATKSQRYFKKGMLPAVVEVGRMGAHHKAPLPTTVESMLVVGPWEDAFCSILKHLALAGRSPARQVSPLVAAACHHFETAGLEESPTPQDGAVESDDGSDDGGCTDDESLVGGSGAASAGSASSAGSPAQRVEREWEATKEQRQREIDELLRAEKTAQVVASRAKRIEIRRQTRSSAETAPPSARARPCPDVAPSPMTAATRARAGGALPPRPRVASRRVGPTSSRDRGGKRAKLAPADGSATGSTLAGPPSPARAGASASFGAASAAAHVGVPRALELPSELVQDGAAGGPSGLSLSPPSVDSAAPSLPSVSHSMIDYLACVPTVGPHPVGASASAPHDPASRLPSAEDRQPIAASVLASQASVSRLTATEP</sequence>
<feature type="region of interest" description="Disordered" evidence="1">
    <location>
        <begin position="320"/>
        <end position="347"/>
    </location>
</feature>
<evidence type="ECO:0000313" key="3">
    <source>
        <dbReference type="Proteomes" id="UP000218209"/>
    </source>
</evidence>
<feature type="compositionally biased region" description="Low complexity" evidence="1">
    <location>
        <begin position="233"/>
        <end position="246"/>
    </location>
</feature>